<dbReference type="RefSeq" id="XP_041167205.1">
    <property type="nucleotide sequence ID" value="XM_041301448.1"/>
</dbReference>
<name>A0A9P7DZD5_9AGAM</name>
<evidence type="ECO:0000313" key="1">
    <source>
        <dbReference type="EMBL" id="KAG1806734.1"/>
    </source>
</evidence>
<reference evidence="1" key="1">
    <citation type="journal article" date="2020" name="New Phytol.">
        <title>Comparative genomics reveals dynamic genome evolution in host specialist ectomycorrhizal fungi.</title>
        <authorList>
            <person name="Lofgren L.A."/>
            <person name="Nguyen N.H."/>
            <person name="Vilgalys R."/>
            <person name="Ruytinx J."/>
            <person name="Liao H.L."/>
            <person name="Branco S."/>
            <person name="Kuo A."/>
            <person name="LaButti K."/>
            <person name="Lipzen A."/>
            <person name="Andreopoulos W."/>
            <person name="Pangilinan J."/>
            <person name="Riley R."/>
            <person name="Hundley H."/>
            <person name="Na H."/>
            <person name="Barry K."/>
            <person name="Grigoriev I.V."/>
            <person name="Stajich J.E."/>
            <person name="Kennedy P.G."/>
        </authorList>
    </citation>
    <scope>NUCLEOTIDE SEQUENCE</scope>
    <source>
        <strain evidence="1">S12</strain>
    </source>
</reference>
<dbReference type="AlphaFoldDB" id="A0A9P7DZD5"/>
<gene>
    <name evidence="1" type="ORF">HD556DRAFT_1323743</name>
</gene>
<sequence>MSQSNVQVASYIFFVCGFLCTHSTCAFHFSDGRLVADDGTSHVSCSSFVAAHVQTLRFRCRSSHARAQQTSRPQGLP</sequence>
<protein>
    <submittedName>
        <fullName evidence="1">Uncharacterized protein</fullName>
    </submittedName>
</protein>
<dbReference type="Proteomes" id="UP000719766">
    <property type="component" value="Unassembled WGS sequence"/>
</dbReference>
<dbReference type="GeneID" id="64595212"/>
<accession>A0A9P7DZD5</accession>
<dbReference type="EMBL" id="JABBWE010000002">
    <property type="protein sequence ID" value="KAG1806734.1"/>
    <property type="molecule type" value="Genomic_DNA"/>
</dbReference>
<evidence type="ECO:0000313" key="2">
    <source>
        <dbReference type="Proteomes" id="UP000719766"/>
    </source>
</evidence>
<comment type="caution">
    <text evidence="1">The sequence shown here is derived from an EMBL/GenBank/DDBJ whole genome shotgun (WGS) entry which is preliminary data.</text>
</comment>
<organism evidence="1 2">
    <name type="scientific">Suillus plorans</name>
    <dbReference type="NCBI Taxonomy" id="116603"/>
    <lineage>
        <taxon>Eukaryota</taxon>
        <taxon>Fungi</taxon>
        <taxon>Dikarya</taxon>
        <taxon>Basidiomycota</taxon>
        <taxon>Agaricomycotina</taxon>
        <taxon>Agaricomycetes</taxon>
        <taxon>Agaricomycetidae</taxon>
        <taxon>Boletales</taxon>
        <taxon>Suillineae</taxon>
        <taxon>Suillaceae</taxon>
        <taxon>Suillus</taxon>
    </lineage>
</organism>
<keyword evidence="2" id="KW-1185">Reference proteome</keyword>
<proteinExistence type="predicted"/>